<keyword evidence="2" id="KW-0269">Exonuclease</keyword>
<dbReference type="InterPro" id="IPR038969">
    <property type="entry name" value="FEN"/>
</dbReference>
<feature type="domain" description="5'-3' exonuclease" evidence="1">
    <location>
        <begin position="18"/>
        <end position="354"/>
    </location>
</feature>
<gene>
    <name evidence="3" type="ORF">UFOVP1247_257</name>
    <name evidence="2" type="ORF">UFOVP970_297</name>
</gene>
<dbReference type="PANTHER" id="PTHR42646:SF2">
    <property type="entry name" value="5'-3' EXONUCLEASE FAMILY PROTEIN"/>
    <property type="match status" value="1"/>
</dbReference>
<protein>
    <submittedName>
        <fullName evidence="2">5'-3' exonuclease, alpha-helical arch, N-terminal</fullName>
    </submittedName>
</protein>
<dbReference type="GO" id="GO:0033567">
    <property type="term" value="P:DNA replication, Okazaki fragment processing"/>
    <property type="evidence" value="ECO:0007669"/>
    <property type="project" value="InterPro"/>
</dbReference>
<name>A0A6J5PUQ3_9CAUD</name>
<dbReference type="SUPFAM" id="SSF88723">
    <property type="entry name" value="PIN domain-like"/>
    <property type="match status" value="1"/>
</dbReference>
<dbReference type="InterPro" id="IPR029060">
    <property type="entry name" value="PIN-like_dom_sf"/>
</dbReference>
<dbReference type="Gene3D" id="3.40.50.1010">
    <property type="entry name" value="5'-nuclease"/>
    <property type="match status" value="1"/>
</dbReference>
<reference evidence="2" key="1">
    <citation type="submission" date="2020-05" db="EMBL/GenBank/DDBJ databases">
        <authorList>
            <person name="Chiriac C."/>
            <person name="Salcher M."/>
            <person name="Ghai R."/>
            <person name="Kavagutti S V."/>
        </authorList>
    </citation>
    <scope>NUCLEOTIDE SEQUENCE</scope>
</reference>
<dbReference type="GO" id="GO:0008409">
    <property type="term" value="F:5'-3' exonuclease activity"/>
    <property type="evidence" value="ECO:0007669"/>
    <property type="project" value="InterPro"/>
</dbReference>
<accession>A0A6J5PUQ3</accession>
<dbReference type="InterPro" id="IPR002421">
    <property type="entry name" value="5-3_exonuclease"/>
</dbReference>
<organism evidence="2">
    <name type="scientific">uncultured Caudovirales phage</name>
    <dbReference type="NCBI Taxonomy" id="2100421"/>
    <lineage>
        <taxon>Viruses</taxon>
        <taxon>Duplodnaviria</taxon>
        <taxon>Heunggongvirae</taxon>
        <taxon>Uroviricota</taxon>
        <taxon>Caudoviricetes</taxon>
        <taxon>Peduoviridae</taxon>
        <taxon>Maltschvirus</taxon>
        <taxon>Maltschvirus maltsch</taxon>
    </lineage>
</organism>
<evidence type="ECO:0000313" key="3">
    <source>
        <dbReference type="EMBL" id="CAB4193886.1"/>
    </source>
</evidence>
<dbReference type="EMBL" id="LR797195">
    <property type="protein sequence ID" value="CAB4193886.1"/>
    <property type="molecule type" value="Genomic_DNA"/>
</dbReference>
<evidence type="ECO:0000259" key="1">
    <source>
        <dbReference type="SMART" id="SM00475"/>
    </source>
</evidence>
<evidence type="ECO:0000313" key="2">
    <source>
        <dbReference type="EMBL" id="CAB4175640.1"/>
    </source>
</evidence>
<keyword evidence="2" id="KW-0540">Nuclease</keyword>
<dbReference type="SMART" id="SM00475">
    <property type="entry name" value="53EXOc"/>
    <property type="match status" value="1"/>
</dbReference>
<sequence length="379" mass="43282">MDLIIDGNAFINVAISVTKSLSFKDKRTGEAYYVNDLFNDGGFVLKEHVRTTFRNFCFTYLNSLITPISSNPEKVHIVFDSASWRKEYTNDFFKNSDFKTTSAPTEFKYKGTRKYDDHQYLFFDYFQYVIMPALNTKAGINQYKFKGTEGDDIIAYLCDVLKCDILIYTVDQDMKQTTGTPNKNVLVITPKQMAKTKRLFVPSQLVPTAANEEVDNFFSLSEAHITGASIEKTISNLINKDFVEYKVDLVDDVLSKILLGDKSDNIPKITSVSPAKAKKVITAIYDKFGDGVISRLDNLEDEVINGIVSEIQVVNKIKEQDKIDEIREHLLFNIKLTRLSIKVFPAEIRDSLVEFFESYSMTNFNSREFTNLKNNLSVL</sequence>
<dbReference type="GO" id="GO:0003677">
    <property type="term" value="F:DNA binding"/>
    <property type="evidence" value="ECO:0007669"/>
    <property type="project" value="InterPro"/>
</dbReference>
<keyword evidence="2" id="KW-0378">Hydrolase</keyword>
<dbReference type="PANTHER" id="PTHR42646">
    <property type="entry name" value="FLAP ENDONUCLEASE XNI"/>
    <property type="match status" value="1"/>
</dbReference>
<proteinExistence type="predicted"/>
<dbReference type="GO" id="GO:0017108">
    <property type="term" value="F:5'-flap endonuclease activity"/>
    <property type="evidence" value="ECO:0007669"/>
    <property type="project" value="InterPro"/>
</dbReference>
<dbReference type="EMBL" id="LR796916">
    <property type="protein sequence ID" value="CAB4175640.1"/>
    <property type="molecule type" value="Genomic_DNA"/>
</dbReference>